<dbReference type="GO" id="GO:0016874">
    <property type="term" value="F:ligase activity"/>
    <property type="evidence" value="ECO:0007669"/>
    <property type="project" value="UniProtKB-KW"/>
</dbReference>
<dbReference type="SUPFAM" id="SSF47336">
    <property type="entry name" value="ACP-like"/>
    <property type="match status" value="1"/>
</dbReference>
<protein>
    <submittedName>
        <fullName evidence="7">D-alanine--D-alanyl carrier protein ligase</fullName>
        <ecNumber evidence="7">6.2.1.54</ecNumber>
    </submittedName>
</protein>
<dbReference type="InterPro" id="IPR009081">
    <property type="entry name" value="PP-bd_ACP"/>
</dbReference>
<dbReference type="RefSeq" id="WP_236339901.1">
    <property type="nucleotide sequence ID" value="NZ_CAKMMF010000006.1"/>
</dbReference>
<evidence type="ECO:0000313" key="8">
    <source>
        <dbReference type="Proteomes" id="UP000838686"/>
    </source>
</evidence>
<comment type="similarity">
    <text evidence="1">Belongs to the ATP-dependent AMP-binding enzyme family.</text>
</comment>
<dbReference type="InterPro" id="IPR010071">
    <property type="entry name" value="AA_adenyl_dom"/>
</dbReference>
<keyword evidence="4" id="KW-0511">Multifunctional enzyme</keyword>
<feature type="region of interest" description="Disordered" evidence="5">
    <location>
        <begin position="784"/>
        <end position="807"/>
    </location>
</feature>
<reference evidence="7" key="1">
    <citation type="submission" date="2022-01" db="EMBL/GenBank/DDBJ databases">
        <authorList>
            <person name="Criscuolo A."/>
        </authorList>
    </citation>
    <scope>NUCLEOTIDE SEQUENCE</scope>
    <source>
        <strain evidence="7">CIP111893</strain>
    </source>
</reference>
<keyword evidence="2" id="KW-0677">Repeat</keyword>
<evidence type="ECO:0000256" key="1">
    <source>
        <dbReference type="ARBA" id="ARBA00006432"/>
    </source>
</evidence>
<evidence type="ECO:0000256" key="3">
    <source>
        <dbReference type="ARBA" id="ARBA00023194"/>
    </source>
</evidence>
<dbReference type="InterPro" id="IPR026935">
    <property type="entry name" value="BtrH_N"/>
</dbReference>
<evidence type="ECO:0000256" key="5">
    <source>
        <dbReference type="SAM" id="MobiDB-lite"/>
    </source>
</evidence>
<dbReference type="SUPFAM" id="SSF56801">
    <property type="entry name" value="Acetyl-CoA synthetase-like"/>
    <property type="match status" value="1"/>
</dbReference>
<dbReference type="EMBL" id="CAKMMF010000006">
    <property type="protein sequence ID" value="CAH1200785.1"/>
    <property type="molecule type" value="Genomic_DNA"/>
</dbReference>
<keyword evidence="8" id="KW-1185">Reference proteome</keyword>
<dbReference type="PROSITE" id="PS00455">
    <property type="entry name" value="AMP_BINDING"/>
    <property type="match status" value="1"/>
</dbReference>
<dbReference type="CDD" id="cd05930">
    <property type="entry name" value="A_NRPS"/>
    <property type="match status" value="1"/>
</dbReference>
<sequence length="1440" mass="166316">MNMKAESMMKHHEKEKEKQYWLHKFQNFDTPSEIPKDYPLGKFAQRSMDQSSLELSEEVSSSIIKISGGSEYALFMIASTGVKYILHRYSGNQSVTIGMPVFKQNTDKDLLINHMLPLKTEVENSDTFVDWIQRVKKELEGAVEHQNYPIHHFVQSLGLEHDPYEFPLFKVAVMLKGLHDETYIEEEPLPIIVVFEQAGNTIRISVKFNEHVYEANTIQRFLTHLENYFTEIARNRNVLLSEIDILSDDERNAVIYQFNDTGKPYFKEQTLHGLFEQQAAARPNNIALIEGDRSITYQELNERSNQAARMLRDHGVRRGVHVALLMDRSIEMIIGLFGILKAGAAYVPIEPDLPNTRIQQIFNQIQVEHVVTNVHHYTVVKRWKAAIPSLQHFFCMDGADYSENGLDHKDDFVWTQKDRDRYSKETLLDMHHSSDTAYVIFTSGSTGIPKGVTVSHQSVVNLIQWVNETYEISESDRILFIASISFDLSVYDIFGILGAGGSVRIARLEELLNPESILHILRTESITFWDSAPAAMQQLVPLMNLLGEECSDSKLRLVFFSGDWIPLTLPDNIRRLFPNARIIGLGGATEASIWSNYFEIEQIDANWISIPYGKPIQNAMYYVLDQRLRPCPIGVPGELYIAGDCVSKGYFGDVKLTESKFLHNPFMTQANNLMYRTGDLARWKADGMMEFMGRLDHQVKIRGYRIELGEIQAQLLLHEEINEVLVTDGEDAQGDKYLCAYVVSNQQLDLKEVGSFLSDRLPPYMIPSYFMQLDHLPLTMNGKVDRKNLPDPLKEQQSNKDTSEYVEPRDSLELEMVSIWKRVLEMDTVGVYDNFFESGGNSLKAVSLIAEFKASQIPGKISELMQYPTISEFAEYISKEYGFERTPLIKPSESSKSVVLGNLKVLSEVRENKNDPYTWDQLDCFYRPVAIIADSFYRGGFDSILFQLSLYTSFNPGKWRKDIFVLEATPRADFFELYDNHLKDHYNMGIHTITYTDESDMHQKIMEEIKKGRPVLIPGNHYGCYYNEGYRKTHQPHFWIIKGYDTERDLYFILDNVHIDLASSTIYKDYFAKSSDIFEMCELFYDYLQPNSTSRHFWSFEKSKRPIVLTPDKALINLYDIFRQVDAGEVGLEYLEYEVIKEILEYGDPSRCEEIVPKINFREVFYDLLFKFLDAVDIEHESVARLRKQWERANVLWSEIRMRIYDHIGEENYNFEAVMPLVHENLNNERICREAFVELMGTFIENMEQSEETDLQGGHSYIEENPNDAVISVKDNEIEFVLSSDRKYDTWIATDNCPKLLIYPEEGTDFVVETTVNIGKKLSGEFQSGIIVKLANGHKLLFGMMPRAIALFSPELADGARIHSEYYTEGMVSLQVKQQDGLIYFAMKHPEEEKWAELVGLEMTEVVSCFGIFARTYKHEELRVLFTDTHYSLDENERSL</sequence>
<dbReference type="EC" id="6.2.1.54" evidence="7"/>
<dbReference type="Pfam" id="PF14399">
    <property type="entry name" value="BtrH_N"/>
    <property type="match status" value="1"/>
</dbReference>
<dbReference type="Pfam" id="PF00550">
    <property type="entry name" value="PP-binding"/>
    <property type="match status" value="1"/>
</dbReference>
<evidence type="ECO:0000256" key="4">
    <source>
        <dbReference type="ARBA" id="ARBA00023268"/>
    </source>
</evidence>
<dbReference type="Gene3D" id="2.30.38.10">
    <property type="entry name" value="Luciferase, Domain 3"/>
    <property type="match status" value="1"/>
</dbReference>
<dbReference type="InterPro" id="IPR025110">
    <property type="entry name" value="AMP-bd_C"/>
</dbReference>
<dbReference type="NCBIfam" id="TIGR01733">
    <property type="entry name" value="AA-adenyl-dom"/>
    <property type="match status" value="1"/>
</dbReference>
<dbReference type="InterPro" id="IPR045851">
    <property type="entry name" value="AMP-bd_C_sf"/>
</dbReference>
<dbReference type="PROSITE" id="PS50075">
    <property type="entry name" value="CARRIER"/>
    <property type="match status" value="1"/>
</dbReference>
<name>A0ABN8G6H8_9BACL</name>
<dbReference type="Pfam" id="PF00668">
    <property type="entry name" value="Condensation"/>
    <property type="match status" value="1"/>
</dbReference>
<dbReference type="Gene3D" id="3.30.559.30">
    <property type="entry name" value="Nonribosomal peptide synthetase, condensation domain"/>
    <property type="match status" value="1"/>
</dbReference>
<dbReference type="InterPro" id="IPR001242">
    <property type="entry name" value="Condensation_dom"/>
</dbReference>
<evidence type="ECO:0000259" key="6">
    <source>
        <dbReference type="PROSITE" id="PS50075"/>
    </source>
</evidence>
<dbReference type="Pfam" id="PF00501">
    <property type="entry name" value="AMP-binding"/>
    <property type="match status" value="1"/>
</dbReference>
<comment type="caution">
    <text evidence="7">The sequence shown here is derived from an EMBL/GenBank/DDBJ whole genome shotgun (WGS) entry which is preliminary data.</text>
</comment>
<dbReference type="Gene3D" id="3.40.50.980">
    <property type="match status" value="2"/>
</dbReference>
<dbReference type="Proteomes" id="UP000838686">
    <property type="component" value="Unassembled WGS sequence"/>
</dbReference>
<accession>A0ABN8G6H8</accession>
<dbReference type="InterPro" id="IPR020845">
    <property type="entry name" value="AMP-binding_CS"/>
</dbReference>
<dbReference type="PANTHER" id="PTHR45527">
    <property type="entry name" value="NONRIBOSOMAL PEPTIDE SYNTHETASE"/>
    <property type="match status" value="1"/>
</dbReference>
<dbReference type="Gene3D" id="1.10.1200.10">
    <property type="entry name" value="ACP-like"/>
    <property type="match status" value="1"/>
</dbReference>
<keyword evidence="7" id="KW-0436">Ligase</keyword>
<dbReference type="InterPro" id="IPR036736">
    <property type="entry name" value="ACP-like_sf"/>
</dbReference>
<dbReference type="SUPFAM" id="SSF52777">
    <property type="entry name" value="CoA-dependent acyltransferases"/>
    <property type="match status" value="1"/>
</dbReference>
<keyword evidence="3" id="KW-0045">Antibiotic biosynthesis</keyword>
<dbReference type="InterPro" id="IPR000873">
    <property type="entry name" value="AMP-dep_synth/lig_dom"/>
</dbReference>
<gene>
    <name evidence="7" type="primary">dltA_2</name>
    <name evidence="7" type="ORF">PAECIP111893_01567</name>
</gene>
<dbReference type="Pfam" id="PF13193">
    <property type="entry name" value="AMP-binding_C"/>
    <property type="match status" value="1"/>
</dbReference>
<dbReference type="PANTHER" id="PTHR45527:SF1">
    <property type="entry name" value="FATTY ACID SYNTHASE"/>
    <property type="match status" value="1"/>
</dbReference>
<organism evidence="7 8">
    <name type="scientific">Paenibacillus plantiphilus</name>
    <dbReference type="NCBI Taxonomy" id="2905650"/>
    <lineage>
        <taxon>Bacteria</taxon>
        <taxon>Bacillati</taxon>
        <taxon>Bacillota</taxon>
        <taxon>Bacilli</taxon>
        <taxon>Bacillales</taxon>
        <taxon>Paenibacillaceae</taxon>
        <taxon>Paenibacillus</taxon>
    </lineage>
</organism>
<feature type="domain" description="Carrier" evidence="6">
    <location>
        <begin position="807"/>
        <end position="881"/>
    </location>
</feature>
<proteinExistence type="inferred from homology"/>
<evidence type="ECO:0000313" key="7">
    <source>
        <dbReference type="EMBL" id="CAH1200785.1"/>
    </source>
</evidence>
<evidence type="ECO:0000256" key="2">
    <source>
        <dbReference type="ARBA" id="ARBA00022737"/>
    </source>
</evidence>
<dbReference type="Gene3D" id="3.30.300.30">
    <property type="match status" value="1"/>
</dbReference>